<dbReference type="STRING" id="397948.Cmaq_1379"/>
<dbReference type="HOGENOM" id="CLU_2379241_0_0_2"/>
<dbReference type="EMBL" id="CP000852">
    <property type="protein sequence ID" value="ABW02205.1"/>
    <property type="molecule type" value="Genomic_DNA"/>
</dbReference>
<keyword evidence="2" id="KW-1185">Reference proteome</keyword>
<dbReference type="AlphaFoldDB" id="A8M8Y6"/>
<gene>
    <name evidence="1" type="ordered locus">Cmaq_1379</name>
</gene>
<evidence type="ECO:0000313" key="2">
    <source>
        <dbReference type="Proteomes" id="UP000001137"/>
    </source>
</evidence>
<reference evidence="1 2" key="1">
    <citation type="submission" date="2007-10" db="EMBL/GenBank/DDBJ databases">
        <title>Complete sequence of Caldivirga maquilingensis IC-167.</title>
        <authorList>
            <consortium name="US DOE Joint Genome Institute"/>
            <person name="Copeland A."/>
            <person name="Lucas S."/>
            <person name="Lapidus A."/>
            <person name="Barry K."/>
            <person name="Glavina del Rio T."/>
            <person name="Dalin E."/>
            <person name="Tice H."/>
            <person name="Pitluck S."/>
            <person name="Saunders E."/>
            <person name="Brettin T."/>
            <person name="Bruce D."/>
            <person name="Detter J.C."/>
            <person name="Han C."/>
            <person name="Schmutz J."/>
            <person name="Larimer F."/>
            <person name="Land M."/>
            <person name="Hauser L."/>
            <person name="Kyrpides N."/>
            <person name="Ivanova N."/>
            <person name="Biddle J.F."/>
            <person name="Zhang Z."/>
            <person name="Fitz-Gibbon S.T."/>
            <person name="Lowe T.M."/>
            <person name="Saltikov C."/>
            <person name="House C.H."/>
            <person name="Richardson P."/>
        </authorList>
    </citation>
    <scope>NUCLEOTIDE SEQUENCE [LARGE SCALE GENOMIC DNA]</scope>
    <source>
        <strain evidence="2">ATCC 700844 / DSM 13496 / JCM 10307 / IC-167</strain>
    </source>
</reference>
<accession>A8M8Y6</accession>
<dbReference type="KEGG" id="cma:Cmaq_1379"/>
<dbReference type="Proteomes" id="UP000001137">
    <property type="component" value="Chromosome"/>
</dbReference>
<sequence length="94" mass="10375">MNYSTAYTKTYIKPNPSSIPEVSQMSISGAVKTISTLLRPRSNVRSINTVTSPTVNITNDTQTMRGINEVIIIPSLNTPIVLIYDKKNGTYRLA</sequence>
<proteinExistence type="predicted"/>
<protein>
    <submittedName>
        <fullName evidence="1">Uncharacterized protein</fullName>
    </submittedName>
</protein>
<name>A8M8Y6_CALMQ</name>
<evidence type="ECO:0000313" key="1">
    <source>
        <dbReference type="EMBL" id="ABW02205.1"/>
    </source>
</evidence>
<organism evidence="1 2">
    <name type="scientific">Caldivirga maquilingensis (strain ATCC 700844 / DSM 13496 / JCM 10307 / IC-167)</name>
    <dbReference type="NCBI Taxonomy" id="397948"/>
    <lineage>
        <taxon>Archaea</taxon>
        <taxon>Thermoproteota</taxon>
        <taxon>Thermoprotei</taxon>
        <taxon>Thermoproteales</taxon>
        <taxon>Thermoproteaceae</taxon>
        <taxon>Caldivirga</taxon>
    </lineage>
</organism>